<organism evidence="1">
    <name type="scientific">Myoviridae sp. ctvxP16</name>
    <dbReference type="NCBI Taxonomy" id="2825205"/>
    <lineage>
        <taxon>Viruses</taxon>
        <taxon>Duplodnaviria</taxon>
        <taxon>Heunggongvirae</taxon>
        <taxon>Uroviricota</taxon>
        <taxon>Caudoviricetes</taxon>
    </lineage>
</organism>
<name>A0A8S5UTY6_9CAUD</name>
<accession>A0A8S5UTY6</accession>
<reference evidence="1" key="1">
    <citation type="journal article" date="2021" name="Proc. Natl. Acad. Sci. U.S.A.">
        <title>A Catalog of Tens of Thousands of Viruses from Human Metagenomes Reveals Hidden Associations with Chronic Diseases.</title>
        <authorList>
            <person name="Tisza M.J."/>
            <person name="Buck C.B."/>
        </authorList>
    </citation>
    <scope>NUCLEOTIDE SEQUENCE</scope>
    <source>
        <strain evidence="1">CtvxP16</strain>
    </source>
</reference>
<dbReference type="EMBL" id="BK016138">
    <property type="protein sequence ID" value="DAF97925.1"/>
    <property type="molecule type" value="Genomic_DNA"/>
</dbReference>
<protein>
    <submittedName>
        <fullName evidence="1">Uncharacterized protein</fullName>
    </submittedName>
</protein>
<sequence>MHKKTSNKEITASSKHMPTVEECRTCANAKDCHGGEFCVITRISRERKAQERAAAKEKATPIGYRVVNKEAGMRAAVRLTDPARTVIITGYNSSIIEDIVFDARKEAAALTRRLNKEPAYQEYGGKWTISEVHAR</sequence>
<evidence type="ECO:0000313" key="1">
    <source>
        <dbReference type="EMBL" id="DAF97925.1"/>
    </source>
</evidence>
<proteinExistence type="predicted"/>